<dbReference type="GO" id="GO:0003700">
    <property type="term" value="F:DNA-binding transcription factor activity"/>
    <property type="evidence" value="ECO:0007669"/>
    <property type="project" value="InterPro"/>
</dbReference>
<dbReference type="Gene3D" id="1.10.10.10">
    <property type="entry name" value="Winged helix-like DNA-binding domain superfamily/Winged helix DNA-binding domain"/>
    <property type="match status" value="1"/>
</dbReference>
<evidence type="ECO:0000256" key="2">
    <source>
        <dbReference type="ARBA" id="ARBA00023163"/>
    </source>
</evidence>
<evidence type="ECO:0000256" key="1">
    <source>
        <dbReference type="ARBA" id="ARBA00023015"/>
    </source>
</evidence>
<keyword evidence="1" id="KW-0805">Transcription regulation</keyword>
<gene>
    <name evidence="4" type="ORF">FD03_GL001100</name>
</gene>
<feature type="domain" description="HTH marR-type" evidence="3">
    <location>
        <begin position="1"/>
        <end position="106"/>
    </location>
</feature>
<dbReference type="PANTHER" id="PTHR33164:SF56">
    <property type="entry name" value="HTH-TYPE TRANSCRIPTIONAL REGULATOR MHQR"/>
    <property type="match status" value="1"/>
</dbReference>
<organism evidence="4 5">
    <name type="scientific">Companilactobacillus nodensis DSM 19682 = JCM 14932 = NBRC 107160</name>
    <dbReference type="NCBI Taxonomy" id="1423775"/>
    <lineage>
        <taxon>Bacteria</taxon>
        <taxon>Bacillati</taxon>
        <taxon>Bacillota</taxon>
        <taxon>Bacilli</taxon>
        <taxon>Lactobacillales</taxon>
        <taxon>Lactobacillaceae</taxon>
        <taxon>Companilactobacillus</taxon>
    </lineage>
</organism>
<dbReference type="InterPro" id="IPR036388">
    <property type="entry name" value="WH-like_DNA-bd_sf"/>
</dbReference>
<name>A0A0R1KBL7_9LACO</name>
<evidence type="ECO:0000313" key="5">
    <source>
        <dbReference type="Proteomes" id="UP000051248"/>
    </source>
</evidence>
<reference evidence="4 5" key="1">
    <citation type="journal article" date="2015" name="Genome Announc.">
        <title>Expanding the biotechnology potential of lactobacilli through comparative genomics of 213 strains and associated genera.</title>
        <authorList>
            <person name="Sun Z."/>
            <person name="Harris H.M."/>
            <person name="McCann A."/>
            <person name="Guo C."/>
            <person name="Argimon S."/>
            <person name="Zhang W."/>
            <person name="Yang X."/>
            <person name="Jeffery I.B."/>
            <person name="Cooney J.C."/>
            <person name="Kagawa T.F."/>
            <person name="Liu W."/>
            <person name="Song Y."/>
            <person name="Salvetti E."/>
            <person name="Wrobel A."/>
            <person name="Rasinkangas P."/>
            <person name="Parkhill J."/>
            <person name="Rea M.C."/>
            <person name="O'Sullivan O."/>
            <person name="Ritari J."/>
            <person name="Douillard F.P."/>
            <person name="Paul Ross R."/>
            <person name="Yang R."/>
            <person name="Briner A.E."/>
            <person name="Felis G.E."/>
            <person name="de Vos W.M."/>
            <person name="Barrangou R."/>
            <person name="Klaenhammer T.R."/>
            <person name="Caufield P.W."/>
            <person name="Cui Y."/>
            <person name="Zhang H."/>
            <person name="O'Toole P.W."/>
        </authorList>
    </citation>
    <scope>NUCLEOTIDE SEQUENCE [LARGE SCALE GENOMIC DNA]</scope>
    <source>
        <strain evidence="4 5">DSM 19682</strain>
    </source>
</reference>
<protein>
    <recommendedName>
        <fullName evidence="3">HTH marR-type domain-containing protein</fullName>
    </recommendedName>
</protein>
<keyword evidence="5" id="KW-1185">Reference proteome</keyword>
<dbReference type="Pfam" id="PF12802">
    <property type="entry name" value="MarR_2"/>
    <property type="match status" value="1"/>
</dbReference>
<dbReference type="InterPro" id="IPR000835">
    <property type="entry name" value="HTH_MarR-typ"/>
</dbReference>
<dbReference type="SMART" id="SM00347">
    <property type="entry name" value="HTH_MARR"/>
    <property type="match status" value="1"/>
</dbReference>
<evidence type="ECO:0000313" key="4">
    <source>
        <dbReference type="EMBL" id="KRK80965.1"/>
    </source>
</evidence>
<comment type="caution">
    <text evidence="4">The sequence shown here is derived from an EMBL/GenBank/DDBJ whole genome shotgun (WGS) entry which is preliminary data.</text>
</comment>
<dbReference type="InterPro" id="IPR039422">
    <property type="entry name" value="MarR/SlyA-like"/>
</dbReference>
<dbReference type="AlphaFoldDB" id="A0A0R1KBL7"/>
<accession>A0A0R1KBL7</accession>
<dbReference type="SUPFAM" id="SSF46785">
    <property type="entry name" value="Winged helix' DNA-binding domain"/>
    <property type="match status" value="1"/>
</dbReference>
<dbReference type="STRING" id="1423775.FD03_GL001100"/>
<dbReference type="GO" id="GO:0006950">
    <property type="term" value="P:response to stress"/>
    <property type="evidence" value="ECO:0007669"/>
    <property type="project" value="TreeGrafter"/>
</dbReference>
<dbReference type="EMBL" id="AZDZ01000002">
    <property type="protein sequence ID" value="KRK80965.1"/>
    <property type="molecule type" value="Genomic_DNA"/>
</dbReference>
<dbReference type="eggNOG" id="COG1846">
    <property type="taxonomic scope" value="Bacteria"/>
</dbReference>
<dbReference type="PROSITE" id="PS50995">
    <property type="entry name" value="HTH_MARR_2"/>
    <property type="match status" value="1"/>
</dbReference>
<dbReference type="PATRIC" id="fig|1423775.4.peg.1129"/>
<evidence type="ECO:0000259" key="3">
    <source>
        <dbReference type="PROSITE" id="PS50995"/>
    </source>
</evidence>
<proteinExistence type="predicted"/>
<dbReference type="InterPro" id="IPR036390">
    <property type="entry name" value="WH_DNA-bd_sf"/>
</dbReference>
<dbReference type="Proteomes" id="UP000051248">
    <property type="component" value="Unassembled WGS sequence"/>
</dbReference>
<dbReference type="PRINTS" id="PR00598">
    <property type="entry name" value="HTHMARR"/>
</dbReference>
<keyword evidence="2" id="KW-0804">Transcription</keyword>
<dbReference type="PANTHER" id="PTHR33164">
    <property type="entry name" value="TRANSCRIPTIONAL REGULATOR, MARR FAMILY"/>
    <property type="match status" value="1"/>
</dbReference>
<sequence>MTVQQARTLELIEKTPGMIQRQIAEFLSIRDASVSSMLKNLERDGYVIRRRDRHSDRNKRIFLTDKGMAIIKELGHLFAEVENQVIAPLSKDETIILLKLLRKMDAEISE</sequence>